<reference evidence="2" key="1">
    <citation type="journal article" date="2019" name="Int. J. Syst. Evol. Microbiol.">
        <title>The Global Catalogue of Microorganisms (GCM) 10K type strain sequencing project: providing services to taxonomists for standard genome sequencing and annotation.</title>
        <authorList>
            <consortium name="The Broad Institute Genomics Platform"/>
            <consortium name="The Broad Institute Genome Sequencing Center for Infectious Disease"/>
            <person name="Wu L."/>
            <person name="Ma J."/>
        </authorList>
    </citation>
    <scope>NUCLEOTIDE SEQUENCE [LARGE SCALE GENOMIC DNA]</scope>
    <source>
        <strain evidence="2">KCTC 42211</strain>
    </source>
</reference>
<evidence type="ECO:0000313" key="1">
    <source>
        <dbReference type="EMBL" id="MFC3660220.1"/>
    </source>
</evidence>
<evidence type="ECO:0000313" key="2">
    <source>
        <dbReference type="Proteomes" id="UP001595724"/>
    </source>
</evidence>
<accession>A0ABV7UU67</accession>
<proteinExistence type="predicted"/>
<dbReference type="EMBL" id="JBHRYF010000008">
    <property type="protein sequence ID" value="MFC3660220.1"/>
    <property type="molecule type" value="Genomic_DNA"/>
</dbReference>
<name>A0ABV7UU67_9GAMM</name>
<gene>
    <name evidence="1" type="ORF">ACFOM9_09100</name>
</gene>
<dbReference type="Proteomes" id="UP001595724">
    <property type="component" value="Unassembled WGS sequence"/>
</dbReference>
<organism evidence="1 2">
    <name type="scientific">Luteimonas notoginsengisoli</name>
    <dbReference type="NCBI Taxonomy" id="1578200"/>
    <lineage>
        <taxon>Bacteria</taxon>
        <taxon>Pseudomonadati</taxon>
        <taxon>Pseudomonadota</taxon>
        <taxon>Gammaproteobacteria</taxon>
        <taxon>Lysobacterales</taxon>
        <taxon>Lysobacteraceae</taxon>
        <taxon>Luteimonas</taxon>
    </lineage>
</organism>
<sequence>MRIKQSASFPHPILAEATGDYGPNKFQLSLEVQEQAAAGDVHLTGKLLLDDGSILKLIEAGQAVSGLMIYCQGTYLDAFENRDLGDIELDLSGGKVRGPVHVRGVVVALQDGLKLDSAAISDEFPDESRFVDAGDLLAMTDELSFEAGLEKLSPMESIFRLKLHEELTEGVFALDLDDEAIGILAAPSLHRFLSLLREQAARDALLSSLYLPVVMSVLDAMHDEPDYVDKRWHSVMSARCNAEGIDLANPDLASAAQRLLDSPLGSLQRVFEKLGGA</sequence>
<evidence type="ECO:0008006" key="3">
    <source>
        <dbReference type="Google" id="ProtNLM"/>
    </source>
</evidence>
<dbReference type="RefSeq" id="WP_386709290.1">
    <property type="nucleotide sequence ID" value="NZ_JBHRYF010000008.1"/>
</dbReference>
<keyword evidence="2" id="KW-1185">Reference proteome</keyword>
<comment type="caution">
    <text evidence="1">The sequence shown here is derived from an EMBL/GenBank/DDBJ whole genome shotgun (WGS) entry which is preliminary data.</text>
</comment>
<protein>
    <recommendedName>
        <fullName evidence="3">DUF748 domain-containing protein</fullName>
    </recommendedName>
</protein>